<keyword evidence="2" id="KW-1185">Reference proteome</keyword>
<organism evidence="1 2">
    <name type="scientific">Cupriavidus metallidurans (strain ATCC 43123 / DSM 2839 / NBRC 102507 / CH34)</name>
    <name type="common">Ralstonia metallidurans</name>
    <dbReference type="NCBI Taxonomy" id="266264"/>
    <lineage>
        <taxon>Bacteria</taxon>
        <taxon>Pseudomonadati</taxon>
        <taxon>Pseudomonadota</taxon>
        <taxon>Betaproteobacteria</taxon>
        <taxon>Burkholderiales</taxon>
        <taxon>Burkholderiaceae</taxon>
        <taxon>Cupriavidus</taxon>
    </lineage>
</organism>
<accession>D3DYC4</accession>
<dbReference type="KEGG" id="rme:Rmet_6714"/>
<dbReference type="HOGENOM" id="CLU_3047200_0_0_4"/>
<dbReference type="AlphaFoldDB" id="D3DYC4"/>
<dbReference type="EMBL" id="CP000353">
    <property type="protein sequence ID" value="ADC45294.1"/>
    <property type="molecule type" value="Genomic_DNA"/>
</dbReference>
<geneLocation type="plasmid" evidence="1 2">
    <name>megaplasmid</name>
</geneLocation>
<name>D3DYC4_CUPMC</name>
<evidence type="ECO:0000313" key="2">
    <source>
        <dbReference type="Proteomes" id="UP000002429"/>
    </source>
</evidence>
<gene>
    <name evidence="1" type="ordered locus">Rmet_6714</name>
</gene>
<protein>
    <submittedName>
        <fullName evidence="1">Uncharacterized protein</fullName>
    </submittedName>
</protein>
<reference evidence="2" key="1">
    <citation type="journal article" date="2010" name="PLoS ONE">
        <title>The complete genome sequence of Cupriavidus metallidurans strain CH34, a master survivalist in harsh and anthropogenic environments.</title>
        <authorList>
            <person name="Janssen P.J."/>
            <person name="Van Houdt R."/>
            <person name="Moors H."/>
            <person name="Monsieurs P."/>
            <person name="Morin N."/>
            <person name="Michaux A."/>
            <person name="Benotmane M.A."/>
            <person name="Leys N."/>
            <person name="Vallaeys T."/>
            <person name="Lapidus A."/>
            <person name="Monchy S."/>
            <person name="Medigue C."/>
            <person name="Taghavi S."/>
            <person name="McCorkle S."/>
            <person name="Dunn J."/>
            <person name="van der Lelie D."/>
            <person name="Mergeay M."/>
        </authorList>
    </citation>
    <scope>NUCLEOTIDE SEQUENCE [LARGE SCALE GENOMIC DNA]</scope>
    <source>
        <strain evidence="2">ATCC 43123 / DSM 2839 / NBRC 102507 / CH34</strain>
    </source>
</reference>
<sequence length="54" mass="6207">MQVAIPGAQGTTHLKRRHYFIRLHFDKAHAKKARQIISTGRVPFFQRNGGINVH</sequence>
<keyword evidence="1" id="KW-0614">Plasmid</keyword>
<proteinExistence type="predicted"/>
<dbReference type="Proteomes" id="UP000002429">
    <property type="component" value="Plasmid megaplasmid"/>
</dbReference>
<evidence type="ECO:0000313" key="1">
    <source>
        <dbReference type="EMBL" id="ADC45294.1"/>
    </source>
</evidence>